<reference evidence="2 3" key="1">
    <citation type="journal article" date="2023" name="Mol. Biol. Evol.">
        <title>Genomics of Secondarily Temperate Adaptation in the Only Non-Antarctic Icefish.</title>
        <authorList>
            <person name="Rivera-Colon A.G."/>
            <person name="Rayamajhi N."/>
            <person name="Minhas B.F."/>
            <person name="Madrigal G."/>
            <person name="Bilyk K.T."/>
            <person name="Yoon V."/>
            <person name="Hune M."/>
            <person name="Gregory S."/>
            <person name="Cheng C.H.C."/>
            <person name="Catchen J.M."/>
        </authorList>
    </citation>
    <scope>NUCLEOTIDE SEQUENCE [LARGE SCALE GENOMIC DNA]</scope>
    <source>
        <tissue evidence="2">White muscle</tissue>
    </source>
</reference>
<dbReference type="Proteomes" id="UP001331515">
    <property type="component" value="Unassembled WGS sequence"/>
</dbReference>
<gene>
    <name evidence="2" type="ORF">CgunFtcFv8_002020</name>
</gene>
<dbReference type="EMBL" id="JAURVH010001530">
    <property type="protein sequence ID" value="KAK5906129.1"/>
    <property type="molecule type" value="Genomic_DNA"/>
</dbReference>
<name>A0AAN8HB18_CHAGU</name>
<proteinExistence type="predicted"/>
<dbReference type="AlphaFoldDB" id="A0AAN8HB18"/>
<keyword evidence="3" id="KW-1185">Reference proteome</keyword>
<sequence>MLRLFPKRWKADSAERSQRVSKVITTATASGRPGKEQGLINDNARSAGGEEPKWAECSAAELLCNGAVDSARVTYCRV</sequence>
<feature type="region of interest" description="Disordered" evidence="1">
    <location>
        <begin position="27"/>
        <end position="47"/>
    </location>
</feature>
<evidence type="ECO:0000256" key="1">
    <source>
        <dbReference type="SAM" id="MobiDB-lite"/>
    </source>
</evidence>
<accession>A0AAN8HB18</accession>
<organism evidence="2 3">
    <name type="scientific">Champsocephalus gunnari</name>
    <name type="common">Mackerel icefish</name>
    <dbReference type="NCBI Taxonomy" id="52237"/>
    <lineage>
        <taxon>Eukaryota</taxon>
        <taxon>Metazoa</taxon>
        <taxon>Chordata</taxon>
        <taxon>Craniata</taxon>
        <taxon>Vertebrata</taxon>
        <taxon>Euteleostomi</taxon>
        <taxon>Actinopterygii</taxon>
        <taxon>Neopterygii</taxon>
        <taxon>Teleostei</taxon>
        <taxon>Neoteleostei</taxon>
        <taxon>Acanthomorphata</taxon>
        <taxon>Eupercaria</taxon>
        <taxon>Perciformes</taxon>
        <taxon>Notothenioidei</taxon>
        <taxon>Channichthyidae</taxon>
        <taxon>Champsocephalus</taxon>
    </lineage>
</organism>
<evidence type="ECO:0000313" key="3">
    <source>
        <dbReference type="Proteomes" id="UP001331515"/>
    </source>
</evidence>
<protein>
    <submittedName>
        <fullName evidence="2">Uncharacterized protein</fullName>
    </submittedName>
</protein>
<evidence type="ECO:0000313" key="2">
    <source>
        <dbReference type="EMBL" id="KAK5906129.1"/>
    </source>
</evidence>
<comment type="caution">
    <text evidence="2">The sequence shown here is derived from an EMBL/GenBank/DDBJ whole genome shotgun (WGS) entry which is preliminary data.</text>
</comment>